<feature type="domain" description="N-acetyltransferase" evidence="1">
    <location>
        <begin position="1"/>
        <end position="115"/>
    </location>
</feature>
<dbReference type="InterPro" id="IPR016181">
    <property type="entry name" value="Acyl_CoA_acyltransferase"/>
</dbReference>
<dbReference type="PROSITE" id="PS51186">
    <property type="entry name" value="GNAT"/>
    <property type="match status" value="1"/>
</dbReference>
<comment type="caution">
    <text evidence="2">The sequence shown here is derived from an EMBL/GenBank/DDBJ whole genome shotgun (WGS) entry which is preliminary data.</text>
</comment>
<dbReference type="CDD" id="cd04301">
    <property type="entry name" value="NAT_SF"/>
    <property type="match status" value="1"/>
</dbReference>
<keyword evidence="3" id="KW-1185">Reference proteome</keyword>
<dbReference type="Proteomes" id="UP000315343">
    <property type="component" value="Unassembled WGS sequence"/>
</dbReference>
<accession>A0A562JFN1</accession>
<protein>
    <submittedName>
        <fullName evidence="2">Acetyltransferase (GNAT) family protein</fullName>
    </submittedName>
</protein>
<name>A0A562JFN1_9FIRM</name>
<reference evidence="2 3" key="1">
    <citation type="submission" date="2019-07" db="EMBL/GenBank/DDBJ databases">
        <title>Genomic Encyclopedia of Type Strains, Phase I: the one thousand microbial genomes (KMG-I) project.</title>
        <authorList>
            <person name="Kyrpides N."/>
        </authorList>
    </citation>
    <scope>NUCLEOTIDE SEQUENCE [LARGE SCALE GENOMIC DNA]</scope>
    <source>
        <strain evidence="2 3">DSM 13558</strain>
    </source>
</reference>
<keyword evidence="2" id="KW-0808">Transferase</keyword>
<dbReference type="GO" id="GO:0016747">
    <property type="term" value="F:acyltransferase activity, transferring groups other than amino-acyl groups"/>
    <property type="evidence" value="ECO:0007669"/>
    <property type="project" value="InterPro"/>
</dbReference>
<organism evidence="2 3">
    <name type="scientific">Sedimentibacter saalensis</name>
    <dbReference type="NCBI Taxonomy" id="130788"/>
    <lineage>
        <taxon>Bacteria</taxon>
        <taxon>Bacillati</taxon>
        <taxon>Bacillota</taxon>
        <taxon>Tissierellia</taxon>
        <taxon>Sedimentibacter</taxon>
    </lineage>
</organism>
<evidence type="ECO:0000259" key="1">
    <source>
        <dbReference type="PROSITE" id="PS51186"/>
    </source>
</evidence>
<dbReference type="InterPro" id="IPR000182">
    <property type="entry name" value="GNAT_dom"/>
</dbReference>
<dbReference type="SUPFAM" id="SSF55729">
    <property type="entry name" value="Acyl-CoA N-acyltransferases (Nat)"/>
    <property type="match status" value="1"/>
</dbReference>
<sequence length="115" mass="13310">MIREFKEDAIGVSALIARTLGETNIRDYTEEFIENDVKILTPEYLIQNSYCTHSYDVCDEDKIIVCGSIGPYWGKEDESSLLRIFVLPEYQGQGIGRKIIETLENDDYYMRAKKN</sequence>
<dbReference type="EMBL" id="VLKH01000003">
    <property type="protein sequence ID" value="TWH81735.1"/>
    <property type="molecule type" value="Genomic_DNA"/>
</dbReference>
<dbReference type="AlphaFoldDB" id="A0A562JFN1"/>
<proteinExistence type="predicted"/>
<gene>
    <name evidence="2" type="ORF">LY60_01490</name>
</gene>
<evidence type="ECO:0000313" key="3">
    <source>
        <dbReference type="Proteomes" id="UP000315343"/>
    </source>
</evidence>
<evidence type="ECO:0000313" key="2">
    <source>
        <dbReference type="EMBL" id="TWH81735.1"/>
    </source>
</evidence>
<dbReference type="Gene3D" id="3.40.630.30">
    <property type="match status" value="1"/>
</dbReference>
<dbReference type="Pfam" id="PF00583">
    <property type="entry name" value="Acetyltransf_1"/>
    <property type="match status" value="1"/>
</dbReference>